<dbReference type="RefSeq" id="WP_046495181.1">
    <property type="nucleotide sequence ID" value="NZ_CGIH01000004.1"/>
</dbReference>
<sequence>MNIRQRCIFSFEDAMKMQPKSRIEKIIDTLDFKPVIAKLHQPDGNKRGPKPYPTCAMLNALIAMRLENMNTFTQLVERLTYDPHLRYICGFEPFGTAPSKSCFSRFYAK</sequence>
<protein>
    <submittedName>
        <fullName evidence="2">Transposase InsH, N-terminal</fullName>
    </submittedName>
</protein>
<dbReference type="Proteomes" id="UP000045545">
    <property type="component" value="Unassembled WGS sequence"/>
</dbReference>
<gene>
    <name evidence="2" type="ORF">422</name>
</gene>
<accession>A0A0E4GAC2</accession>
<dbReference type="EMBL" id="CGIH01000004">
    <property type="protein sequence ID" value="CFX07709.1"/>
    <property type="molecule type" value="Genomic_DNA"/>
</dbReference>
<name>A0A0E4GAC2_9FIRM</name>
<dbReference type="InterPro" id="IPR008490">
    <property type="entry name" value="Transposase_InsH_N"/>
</dbReference>
<dbReference type="AlphaFoldDB" id="A0A0E4GAC2"/>
<dbReference type="STRING" id="690567.422"/>
<evidence type="ECO:0000313" key="2">
    <source>
        <dbReference type="EMBL" id="CFX07709.1"/>
    </source>
</evidence>
<reference evidence="2 3" key="1">
    <citation type="submission" date="2015-03" db="EMBL/GenBank/DDBJ databases">
        <authorList>
            <person name="Murphy D."/>
        </authorList>
    </citation>
    <scope>NUCLEOTIDE SEQUENCE [LARGE SCALE GENOMIC DNA]</scope>
    <source>
        <strain evidence="2 3">OL-4</strain>
    </source>
</reference>
<feature type="domain" description="Transposase InsH N-terminal" evidence="1">
    <location>
        <begin position="18"/>
        <end position="108"/>
    </location>
</feature>
<keyword evidence="3" id="KW-1185">Reference proteome</keyword>
<feature type="non-terminal residue" evidence="2">
    <location>
        <position position="109"/>
    </location>
</feature>
<organism evidence="2 3">
    <name type="scientific">Syntrophomonas zehnderi OL-4</name>
    <dbReference type="NCBI Taxonomy" id="690567"/>
    <lineage>
        <taxon>Bacteria</taxon>
        <taxon>Bacillati</taxon>
        <taxon>Bacillota</taxon>
        <taxon>Clostridia</taxon>
        <taxon>Eubacteriales</taxon>
        <taxon>Syntrophomonadaceae</taxon>
        <taxon>Syntrophomonas</taxon>
    </lineage>
</organism>
<evidence type="ECO:0000259" key="1">
    <source>
        <dbReference type="Pfam" id="PF05598"/>
    </source>
</evidence>
<evidence type="ECO:0000313" key="3">
    <source>
        <dbReference type="Proteomes" id="UP000045545"/>
    </source>
</evidence>
<dbReference type="Pfam" id="PF05598">
    <property type="entry name" value="DUF772"/>
    <property type="match status" value="1"/>
</dbReference>
<proteinExistence type="predicted"/>